<dbReference type="InterPro" id="IPR008493">
    <property type="entry name" value="Hikeshi-like_N"/>
</dbReference>
<feature type="domain" description="Hikeshi-like N-terminal" evidence="2">
    <location>
        <begin position="8"/>
        <end position="147"/>
    </location>
</feature>
<accession>K8ERU5</accession>
<evidence type="ECO:0000256" key="1">
    <source>
        <dbReference type="ARBA" id="ARBA00006623"/>
    </source>
</evidence>
<dbReference type="Bgee" id="WBGene00018328">
    <property type="expression patterns" value="Expressed in germ line (C elegans) and 4 other cell types or tissues"/>
</dbReference>
<dbReference type="GO" id="GO:0005829">
    <property type="term" value="C:cytosol"/>
    <property type="evidence" value="ECO:0000318"/>
    <property type="project" value="GO_Central"/>
</dbReference>
<dbReference type="PaxDb" id="6239-F42A6.6a"/>
<dbReference type="OMA" id="WWAKFER"/>
<evidence type="ECO:0007829" key="7">
    <source>
        <dbReference type="PeptideAtlas" id="K8ERU5"/>
    </source>
</evidence>
<dbReference type="RefSeq" id="NP_001263744.1">
    <property type="nucleotide sequence ID" value="NM_001276815.1"/>
</dbReference>
<dbReference type="Proteomes" id="UP000001940">
    <property type="component" value="Chromosome IV"/>
</dbReference>
<dbReference type="CTD" id="185650"/>
<evidence type="ECO:0000313" key="4">
    <source>
        <dbReference type="EMBL" id="CCO25638.1"/>
    </source>
</evidence>
<keyword evidence="5" id="KW-1185">Reference proteome</keyword>
<dbReference type="GO" id="GO:0006606">
    <property type="term" value="P:protein import into nucleus"/>
    <property type="evidence" value="ECO:0000318"/>
    <property type="project" value="GO_Central"/>
</dbReference>
<dbReference type="WormBase" id="F42A6.6a">
    <property type="protein sequence ID" value="CE47939"/>
    <property type="gene ID" value="WBGene00018328"/>
</dbReference>
<dbReference type="HOGENOM" id="CLU_084839_0_0_1"/>
<dbReference type="Pfam" id="PF05603">
    <property type="entry name" value="Hikeshi-like_N"/>
    <property type="match status" value="1"/>
</dbReference>
<evidence type="ECO:0000259" key="2">
    <source>
        <dbReference type="Pfam" id="PF05603"/>
    </source>
</evidence>
<dbReference type="PANTHER" id="PTHR12925:SF0">
    <property type="entry name" value="PROTEIN HIKESHI"/>
    <property type="match status" value="1"/>
</dbReference>
<dbReference type="AlphaFoldDB" id="K8ERU5"/>
<reference evidence="4 5" key="1">
    <citation type="journal article" date="1998" name="Science">
        <title>Genome sequence of the nematode C. elegans: a platform for investigating biology.</title>
        <authorList>
            <consortium name="The C. elegans sequencing consortium"/>
            <person name="Sulson J.E."/>
            <person name="Waterston R."/>
        </authorList>
    </citation>
    <scope>NUCLEOTIDE SEQUENCE [LARGE SCALE GENOMIC DNA]</scope>
    <source>
        <strain evidence="4 5">Bristol N2</strain>
    </source>
</reference>
<protein>
    <submittedName>
        <fullName evidence="4">Hikeshi-like domain-containing protein</fullName>
    </submittedName>
</protein>
<dbReference type="SMR" id="K8ERU5"/>
<dbReference type="GO" id="GO:0005634">
    <property type="term" value="C:nucleus"/>
    <property type="evidence" value="ECO:0000318"/>
    <property type="project" value="GO_Central"/>
</dbReference>
<name>K8ERU5_CAEEL</name>
<sequence length="219" mass="24241">MSGIFGVIVSGRTPIEVVPVSDTEFTCEIVNADAINHVVVFLTGAQPFPDGIGGSGDHFQNFPPKKTQFISVYIRWPTQDGGNWHYLGFICNEKPSAIYKVAQLHKSDASHSFSQFDNQMQLYSSGSAQIGINAESLSDITGRQAADGTQASQQSTLVEFAEKMIRNLINHTESFSVRLPNPSGGSLEYIPVSAFQSWYNSFSRRFQANPYFWRSLNNS</sequence>
<dbReference type="EMBL" id="BX284604">
    <property type="protein sequence ID" value="CCO25638.1"/>
    <property type="molecule type" value="Genomic_DNA"/>
</dbReference>
<dbReference type="InterPro" id="IPR031318">
    <property type="entry name" value="OPI10"/>
</dbReference>
<dbReference type="InParanoid" id="K8ERU5"/>
<dbReference type="eggNOG" id="KOG4067">
    <property type="taxonomic scope" value="Eukaryota"/>
</dbReference>
<keyword evidence="7" id="KW-1267">Proteomics identification</keyword>
<dbReference type="GO" id="GO:0030544">
    <property type="term" value="F:Hsp70 protein binding"/>
    <property type="evidence" value="ECO:0000318"/>
    <property type="project" value="GO_Central"/>
</dbReference>
<dbReference type="PeptideAtlas" id="K8ERU5"/>
<dbReference type="Pfam" id="PF21057">
    <property type="entry name" value="Hikeshi-like_C"/>
    <property type="match status" value="1"/>
</dbReference>
<dbReference type="PhylomeDB" id="K8ERU5"/>
<dbReference type="STRING" id="6239.F42A6.6a.1"/>
<evidence type="ECO:0000313" key="5">
    <source>
        <dbReference type="Proteomes" id="UP000001940"/>
    </source>
</evidence>
<proteinExistence type="evidence at protein level"/>
<dbReference type="OrthoDB" id="10248398at2759"/>
<dbReference type="InterPro" id="IPR048364">
    <property type="entry name" value="Hikeshi-like_C"/>
</dbReference>
<organism evidence="4 5">
    <name type="scientific">Caenorhabditis elegans</name>
    <dbReference type="NCBI Taxonomy" id="6239"/>
    <lineage>
        <taxon>Eukaryota</taxon>
        <taxon>Metazoa</taxon>
        <taxon>Ecdysozoa</taxon>
        <taxon>Nematoda</taxon>
        <taxon>Chromadorea</taxon>
        <taxon>Rhabditida</taxon>
        <taxon>Rhabditina</taxon>
        <taxon>Rhabditomorpha</taxon>
        <taxon>Rhabditoidea</taxon>
        <taxon>Rhabditidae</taxon>
        <taxon>Peloderinae</taxon>
        <taxon>Caenorhabditis</taxon>
    </lineage>
</organism>
<gene>
    <name evidence="4" type="ORF">CELE_F42A6.6</name>
    <name evidence="4 6" type="ORF">F42A6.6</name>
</gene>
<feature type="domain" description="Hikeshi-like C-terminal" evidence="3">
    <location>
        <begin position="156"/>
        <end position="214"/>
    </location>
</feature>
<dbReference type="GO" id="GO:0061608">
    <property type="term" value="F:nuclear import signal receptor activity"/>
    <property type="evidence" value="ECO:0000318"/>
    <property type="project" value="GO_Central"/>
</dbReference>
<dbReference type="GeneID" id="185650"/>
<dbReference type="Reactome" id="R-CEL-3371453">
    <property type="pathway name" value="Regulation of HSF1-mediated heat shock response"/>
</dbReference>
<evidence type="ECO:0000259" key="3">
    <source>
        <dbReference type="Pfam" id="PF21057"/>
    </source>
</evidence>
<dbReference type="PANTHER" id="PTHR12925">
    <property type="entry name" value="HIKESHI FAMILY MEMBER"/>
    <property type="match status" value="1"/>
</dbReference>
<dbReference type="AGR" id="WB:WBGene00018328"/>
<dbReference type="FunCoup" id="K8ERU5">
    <property type="interactions" value="2621"/>
</dbReference>
<comment type="similarity">
    <text evidence="1">Belongs to the OPI10 family.</text>
</comment>
<dbReference type="ExpressionAtlas" id="K8ERU5">
    <property type="expression patterns" value="baseline and differential"/>
</dbReference>
<evidence type="ECO:0000313" key="6">
    <source>
        <dbReference type="WormBase" id="F42A6.6a"/>
    </source>
</evidence>